<accession>A0ACB7RYF6</accession>
<proteinExistence type="predicted"/>
<dbReference type="EMBL" id="CM023487">
    <property type="protein sequence ID" value="KAH6926448.1"/>
    <property type="molecule type" value="Genomic_DNA"/>
</dbReference>
<evidence type="ECO:0000313" key="1">
    <source>
        <dbReference type="EMBL" id="KAH6926448.1"/>
    </source>
</evidence>
<dbReference type="Proteomes" id="UP000821845">
    <property type="component" value="Chromosome 7"/>
</dbReference>
<comment type="caution">
    <text evidence="1">The sequence shown here is derived from an EMBL/GenBank/DDBJ whole genome shotgun (WGS) entry which is preliminary data.</text>
</comment>
<organism evidence="1 2">
    <name type="scientific">Hyalomma asiaticum</name>
    <name type="common">Tick</name>
    <dbReference type="NCBI Taxonomy" id="266040"/>
    <lineage>
        <taxon>Eukaryota</taxon>
        <taxon>Metazoa</taxon>
        <taxon>Ecdysozoa</taxon>
        <taxon>Arthropoda</taxon>
        <taxon>Chelicerata</taxon>
        <taxon>Arachnida</taxon>
        <taxon>Acari</taxon>
        <taxon>Parasitiformes</taxon>
        <taxon>Ixodida</taxon>
        <taxon>Ixodoidea</taxon>
        <taxon>Ixodidae</taxon>
        <taxon>Hyalomminae</taxon>
        <taxon>Hyalomma</taxon>
    </lineage>
</organism>
<sequence length="82" mass="9567">MPPASSIRGHVELLRRDFYWKKCPEWTKKYGPVISVWKCGKGKREGRHRDYTAACLRRQCKVTLVGPPTLGRQSQIYFLTKT</sequence>
<protein>
    <submittedName>
        <fullName evidence="1">Uncharacterized protein</fullName>
    </submittedName>
</protein>
<keyword evidence="2" id="KW-1185">Reference proteome</keyword>
<reference evidence="1" key="1">
    <citation type="submission" date="2020-05" db="EMBL/GenBank/DDBJ databases">
        <title>Large-scale comparative analyses of tick genomes elucidate their genetic diversity and vector capacities.</title>
        <authorList>
            <person name="Jia N."/>
            <person name="Wang J."/>
            <person name="Shi W."/>
            <person name="Du L."/>
            <person name="Sun Y."/>
            <person name="Zhan W."/>
            <person name="Jiang J."/>
            <person name="Wang Q."/>
            <person name="Zhang B."/>
            <person name="Ji P."/>
            <person name="Sakyi L.B."/>
            <person name="Cui X."/>
            <person name="Yuan T."/>
            <person name="Jiang B."/>
            <person name="Yang W."/>
            <person name="Lam T.T.-Y."/>
            <person name="Chang Q."/>
            <person name="Ding S."/>
            <person name="Wang X."/>
            <person name="Zhu J."/>
            <person name="Ruan X."/>
            <person name="Zhao L."/>
            <person name="Wei J."/>
            <person name="Que T."/>
            <person name="Du C."/>
            <person name="Cheng J."/>
            <person name="Dai P."/>
            <person name="Han X."/>
            <person name="Huang E."/>
            <person name="Gao Y."/>
            <person name="Liu J."/>
            <person name="Shao H."/>
            <person name="Ye R."/>
            <person name="Li L."/>
            <person name="Wei W."/>
            <person name="Wang X."/>
            <person name="Wang C."/>
            <person name="Yang T."/>
            <person name="Huo Q."/>
            <person name="Li W."/>
            <person name="Guo W."/>
            <person name="Chen H."/>
            <person name="Zhou L."/>
            <person name="Ni X."/>
            <person name="Tian J."/>
            <person name="Zhou Y."/>
            <person name="Sheng Y."/>
            <person name="Liu T."/>
            <person name="Pan Y."/>
            <person name="Xia L."/>
            <person name="Li J."/>
            <person name="Zhao F."/>
            <person name="Cao W."/>
        </authorList>
    </citation>
    <scope>NUCLEOTIDE SEQUENCE</scope>
    <source>
        <strain evidence="1">Hyas-2018</strain>
    </source>
</reference>
<gene>
    <name evidence="1" type="ORF">HPB50_018708</name>
</gene>
<evidence type="ECO:0000313" key="2">
    <source>
        <dbReference type="Proteomes" id="UP000821845"/>
    </source>
</evidence>
<name>A0ACB7RYF6_HYAAI</name>